<proteinExistence type="predicted"/>
<keyword evidence="1" id="KW-1133">Transmembrane helix</keyword>
<accession>A0ABT6Y611</accession>
<gene>
    <name evidence="2" type="ORF">QM524_07120</name>
</gene>
<name>A0ABT6Y611_9BACT</name>
<protein>
    <submittedName>
        <fullName evidence="2">Uncharacterized protein</fullName>
    </submittedName>
</protein>
<dbReference type="Proteomes" id="UP001236507">
    <property type="component" value="Unassembled WGS sequence"/>
</dbReference>
<evidence type="ECO:0000256" key="1">
    <source>
        <dbReference type="SAM" id="Phobius"/>
    </source>
</evidence>
<evidence type="ECO:0000313" key="3">
    <source>
        <dbReference type="Proteomes" id="UP001236507"/>
    </source>
</evidence>
<keyword evidence="3" id="KW-1185">Reference proteome</keyword>
<dbReference type="RefSeq" id="WP_283344046.1">
    <property type="nucleotide sequence ID" value="NZ_JASHIF010000005.1"/>
</dbReference>
<organism evidence="2 3">
    <name type="scientific">Flectobacillus roseus</name>
    <dbReference type="NCBI Taxonomy" id="502259"/>
    <lineage>
        <taxon>Bacteria</taxon>
        <taxon>Pseudomonadati</taxon>
        <taxon>Bacteroidota</taxon>
        <taxon>Cytophagia</taxon>
        <taxon>Cytophagales</taxon>
        <taxon>Flectobacillaceae</taxon>
        <taxon>Flectobacillus</taxon>
    </lineage>
</organism>
<comment type="caution">
    <text evidence="2">The sequence shown here is derived from an EMBL/GenBank/DDBJ whole genome shotgun (WGS) entry which is preliminary data.</text>
</comment>
<reference evidence="2 3" key="1">
    <citation type="submission" date="2023-05" db="EMBL/GenBank/DDBJ databases">
        <title>Novel species of genus Flectobacillus isolated from stream in China.</title>
        <authorList>
            <person name="Lu H."/>
        </authorList>
    </citation>
    <scope>NUCLEOTIDE SEQUENCE [LARGE SCALE GENOMIC DNA]</scope>
    <source>
        <strain evidence="2 3">KCTC 42575</strain>
    </source>
</reference>
<sequence>MEEKELVSEKLQYASIVVSMTSGLISIVWVSYQAGVFFGLWGKPKRKTF</sequence>
<feature type="transmembrane region" description="Helical" evidence="1">
    <location>
        <begin position="12"/>
        <end position="41"/>
    </location>
</feature>
<keyword evidence="1" id="KW-0472">Membrane</keyword>
<evidence type="ECO:0000313" key="2">
    <source>
        <dbReference type="EMBL" id="MDI9858972.1"/>
    </source>
</evidence>
<keyword evidence="1" id="KW-0812">Transmembrane</keyword>
<dbReference type="EMBL" id="JASHIF010000005">
    <property type="protein sequence ID" value="MDI9858972.1"/>
    <property type="molecule type" value="Genomic_DNA"/>
</dbReference>